<dbReference type="Proteomes" id="UP000241394">
    <property type="component" value="Chromosome LG11"/>
</dbReference>
<dbReference type="SUPFAM" id="SSF54928">
    <property type="entry name" value="RNA-binding domain, RBD"/>
    <property type="match status" value="1"/>
</dbReference>
<dbReference type="InterPro" id="IPR043151">
    <property type="entry name" value="BAH_sf"/>
</dbReference>
<evidence type="ECO:0000313" key="6">
    <source>
        <dbReference type="Proteomes" id="UP000241394"/>
    </source>
</evidence>
<dbReference type="GO" id="GO:0003682">
    <property type="term" value="F:chromatin binding"/>
    <property type="evidence" value="ECO:0007669"/>
    <property type="project" value="InterPro"/>
</dbReference>
<dbReference type="OrthoDB" id="1896853at2759"/>
<dbReference type="PROSITE" id="PS50102">
    <property type="entry name" value="RRM"/>
    <property type="match status" value="1"/>
</dbReference>
<dbReference type="PANTHER" id="PTHR47073:SF2">
    <property type="entry name" value="PROTEIN ANTI-SILENCING 1"/>
    <property type="match status" value="1"/>
</dbReference>
<dbReference type="STRING" id="1590841.A0A2R6QZR6"/>
<dbReference type="InterPro" id="IPR012677">
    <property type="entry name" value="Nucleotide-bd_a/b_plait_sf"/>
</dbReference>
<feature type="domain" description="BAH" evidence="4">
    <location>
        <begin position="41"/>
        <end position="166"/>
    </location>
</feature>
<dbReference type="GO" id="GO:0003723">
    <property type="term" value="F:RNA binding"/>
    <property type="evidence" value="ECO:0007669"/>
    <property type="project" value="UniProtKB-UniRule"/>
</dbReference>
<dbReference type="Gene3D" id="2.30.30.490">
    <property type="match status" value="1"/>
</dbReference>
<evidence type="ECO:0000256" key="2">
    <source>
        <dbReference type="SAM" id="MobiDB-lite"/>
    </source>
</evidence>
<dbReference type="InterPro" id="IPR001025">
    <property type="entry name" value="BAH_dom"/>
</dbReference>
<evidence type="ECO:0000256" key="1">
    <source>
        <dbReference type="PROSITE-ProRule" id="PRU00176"/>
    </source>
</evidence>
<reference evidence="5 6" key="1">
    <citation type="submission" date="2017-07" db="EMBL/GenBank/DDBJ databases">
        <title>An improved, manually edited Actinidia chinensis var. chinensis (kiwifruit) genome highlights the challenges associated with draft genomes and gene prediction in plants.</title>
        <authorList>
            <person name="Pilkington S."/>
            <person name="Crowhurst R."/>
            <person name="Hilario E."/>
            <person name="Nardozza S."/>
            <person name="Fraser L."/>
            <person name="Peng Y."/>
            <person name="Gunaseelan K."/>
            <person name="Simpson R."/>
            <person name="Tahir J."/>
            <person name="Deroles S."/>
            <person name="Templeton K."/>
            <person name="Luo Z."/>
            <person name="Davy M."/>
            <person name="Cheng C."/>
            <person name="Mcneilage M."/>
            <person name="Scaglione D."/>
            <person name="Liu Y."/>
            <person name="Zhang Q."/>
            <person name="Datson P."/>
            <person name="De Silva N."/>
            <person name="Gardiner S."/>
            <person name="Bassett H."/>
            <person name="Chagne D."/>
            <person name="Mccallum J."/>
            <person name="Dzierzon H."/>
            <person name="Deng C."/>
            <person name="Wang Y.-Y."/>
            <person name="Barron N."/>
            <person name="Manako K."/>
            <person name="Bowen J."/>
            <person name="Foster T."/>
            <person name="Erridge Z."/>
            <person name="Tiffin H."/>
            <person name="Waite C."/>
            <person name="Davies K."/>
            <person name="Grierson E."/>
            <person name="Laing W."/>
            <person name="Kirk R."/>
            <person name="Chen X."/>
            <person name="Wood M."/>
            <person name="Montefiori M."/>
            <person name="Brummell D."/>
            <person name="Schwinn K."/>
            <person name="Catanach A."/>
            <person name="Fullerton C."/>
            <person name="Li D."/>
            <person name="Meiyalaghan S."/>
            <person name="Nieuwenhuizen N."/>
            <person name="Read N."/>
            <person name="Prakash R."/>
            <person name="Hunter D."/>
            <person name="Zhang H."/>
            <person name="Mckenzie M."/>
            <person name="Knabel M."/>
            <person name="Harris A."/>
            <person name="Allan A."/>
            <person name="Chen A."/>
            <person name="Janssen B."/>
            <person name="Plunkett B."/>
            <person name="Dwamena C."/>
            <person name="Voogd C."/>
            <person name="Leif D."/>
            <person name="Lafferty D."/>
            <person name="Souleyre E."/>
            <person name="Varkonyi-Gasic E."/>
            <person name="Gambi F."/>
            <person name="Hanley J."/>
            <person name="Yao J.-L."/>
            <person name="Cheung J."/>
            <person name="David K."/>
            <person name="Warren B."/>
            <person name="Marsh K."/>
            <person name="Snowden K."/>
            <person name="Lin-Wang K."/>
            <person name="Brian L."/>
            <person name="Martinez-Sanchez M."/>
            <person name="Wang M."/>
            <person name="Ileperuma N."/>
            <person name="Macnee N."/>
            <person name="Campin R."/>
            <person name="Mcatee P."/>
            <person name="Drummond R."/>
            <person name="Espley R."/>
            <person name="Ireland H."/>
            <person name="Wu R."/>
            <person name="Atkinson R."/>
            <person name="Karunairetnam S."/>
            <person name="Bulley S."/>
            <person name="Chunkath S."/>
            <person name="Hanley Z."/>
            <person name="Storey R."/>
            <person name="Thrimawithana A."/>
            <person name="Thomson S."/>
            <person name="David C."/>
            <person name="Testolin R."/>
        </authorList>
    </citation>
    <scope>NUCLEOTIDE SEQUENCE [LARGE SCALE GENOMIC DNA]</scope>
    <source>
        <strain evidence="6">cv. Red5</strain>
        <tissue evidence="5">Young leaf</tissue>
    </source>
</reference>
<dbReference type="PROSITE" id="PS51038">
    <property type="entry name" value="BAH"/>
    <property type="match status" value="1"/>
</dbReference>
<feature type="region of interest" description="Disordered" evidence="2">
    <location>
        <begin position="232"/>
        <end position="278"/>
    </location>
</feature>
<dbReference type="InterPro" id="IPR035979">
    <property type="entry name" value="RBD_domain_sf"/>
</dbReference>
<evidence type="ECO:0000259" key="3">
    <source>
        <dbReference type="PROSITE" id="PS50102"/>
    </source>
</evidence>
<dbReference type="CDD" id="cd00590">
    <property type="entry name" value="RRM_SF"/>
    <property type="match status" value="1"/>
</dbReference>
<dbReference type="Gramene" id="PSS17887">
    <property type="protein sequence ID" value="PSS17887"/>
    <property type="gene ID" value="CEY00_Acc12578"/>
</dbReference>
<dbReference type="EMBL" id="NKQK01000011">
    <property type="protein sequence ID" value="PSS17887.1"/>
    <property type="molecule type" value="Genomic_DNA"/>
</dbReference>
<accession>A0A2R6QZR6</accession>
<proteinExistence type="predicted"/>
<dbReference type="InterPro" id="IPR000504">
    <property type="entry name" value="RRM_dom"/>
</dbReference>
<comment type="caution">
    <text evidence="5">The sequence shown here is derived from an EMBL/GenBank/DDBJ whole genome shotgun (WGS) entry which is preliminary data.</text>
</comment>
<dbReference type="FunFam" id="2.30.30.490:FF:000017">
    <property type="entry name" value="Bromo-adjacent homology (BAH) domain-containing protein"/>
    <property type="match status" value="1"/>
</dbReference>
<gene>
    <name evidence="5" type="ORF">CEY00_Acc12578</name>
</gene>
<sequence length="517" mass="59409">MLPLEEATKEDNIEFSWGQKIGVGGPNKDVQFYASFTYDGVEYFLYDCVYMWHEKEPEPCVGKIVKIWEKANHKRVVKIVWFFRPIEIRSWLGDVETLENELFLASGEGKGLSNLNCLEAISGKYNIVCTSKDKRNPQASEEELRMADYIFYRTFDVGKCKISRIFEDVIAGTEVKHYFNREKDQKLFLSEFGANSKEKVANPRSCLKVEGITVVGNPVKDGKLDISVKTLAKDKPKMKHSDNMSPTKLSDIRPQKKRKVQFSTVSSEKDPAKLSDSLPRVPDLRVKSISAPDYVTENLKLSNGLEQDRNNNTGSQYLKVTRKPIEDTSKWFKQQPWVDKMKRAHEKGTLVLLENLDPSYASSEVEDIIQHAFKENVEANMVQHCTFSSPQYGRAFVIFKSKDAAELAISELNRKCLMLSNGRPLVGCKGSPEEPSDPTTFVGHIVIDKTRFHKQRVEMKDAVSTSHYAQPNTIEYEMAFYWLALQEKSNRWWDALYKKQAEEIDKFMCWLKHQETA</sequence>
<feature type="domain" description="RRM" evidence="3">
    <location>
        <begin position="349"/>
        <end position="425"/>
    </location>
</feature>
<evidence type="ECO:0000259" key="4">
    <source>
        <dbReference type="PROSITE" id="PS51038"/>
    </source>
</evidence>
<keyword evidence="6" id="KW-1185">Reference proteome</keyword>
<organism evidence="5 6">
    <name type="scientific">Actinidia chinensis var. chinensis</name>
    <name type="common">Chinese soft-hair kiwi</name>
    <dbReference type="NCBI Taxonomy" id="1590841"/>
    <lineage>
        <taxon>Eukaryota</taxon>
        <taxon>Viridiplantae</taxon>
        <taxon>Streptophyta</taxon>
        <taxon>Embryophyta</taxon>
        <taxon>Tracheophyta</taxon>
        <taxon>Spermatophyta</taxon>
        <taxon>Magnoliopsida</taxon>
        <taxon>eudicotyledons</taxon>
        <taxon>Gunneridae</taxon>
        <taxon>Pentapetalae</taxon>
        <taxon>asterids</taxon>
        <taxon>Ericales</taxon>
        <taxon>Actinidiaceae</taxon>
        <taxon>Actinidia</taxon>
    </lineage>
</organism>
<protein>
    <submittedName>
        <fullName evidence="5">Protein ANTI-SILENCING like</fullName>
    </submittedName>
</protein>
<dbReference type="PANTHER" id="PTHR47073">
    <property type="entry name" value="PROTEIN ANTI-SILENCING 1"/>
    <property type="match status" value="1"/>
</dbReference>
<feature type="compositionally biased region" description="Basic and acidic residues" evidence="2">
    <location>
        <begin position="232"/>
        <end position="242"/>
    </location>
</feature>
<evidence type="ECO:0000313" key="5">
    <source>
        <dbReference type="EMBL" id="PSS17887.1"/>
    </source>
</evidence>
<reference evidence="6" key="2">
    <citation type="journal article" date="2018" name="BMC Genomics">
        <title>A manually annotated Actinidia chinensis var. chinensis (kiwifruit) genome highlights the challenges associated with draft genomes and gene prediction in plants.</title>
        <authorList>
            <person name="Pilkington S.M."/>
            <person name="Crowhurst R."/>
            <person name="Hilario E."/>
            <person name="Nardozza S."/>
            <person name="Fraser L."/>
            <person name="Peng Y."/>
            <person name="Gunaseelan K."/>
            <person name="Simpson R."/>
            <person name="Tahir J."/>
            <person name="Deroles S.C."/>
            <person name="Templeton K."/>
            <person name="Luo Z."/>
            <person name="Davy M."/>
            <person name="Cheng C."/>
            <person name="McNeilage M."/>
            <person name="Scaglione D."/>
            <person name="Liu Y."/>
            <person name="Zhang Q."/>
            <person name="Datson P."/>
            <person name="De Silva N."/>
            <person name="Gardiner S.E."/>
            <person name="Bassett H."/>
            <person name="Chagne D."/>
            <person name="McCallum J."/>
            <person name="Dzierzon H."/>
            <person name="Deng C."/>
            <person name="Wang Y.Y."/>
            <person name="Barron L."/>
            <person name="Manako K."/>
            <person name="Bowen J."/>
            <person name="Foster T.M."/>
            <person name="Erridge Z.A."/>
            <person name="Tiffin H."/>
            <person name="Waite C.N."/>
            <person name="Davies K.M."/>
            <person name="Grierson E.P."/>
            <person name="Laing W.A."/>
            <person name="Kirk R."/>
            <person name="Chen X."/>
            <person name="Wood M."/>
            <person name="Montefiori M."/>
            <person name="Brummell D.A."/>
            <person name="Schwinn K.E."/>
            <person name="Catanach A."/>
            <person name="Fullerton C."/>
            <person name="Li D."/>
            <person name="Meiyalaghan S."/>
            <person name="Nieuwenhuizen N."/>
            <person name="Read N."/>
            <person name="Prakash R."/>
            <person name="Hunter D."/>
            <person name="Zhang H."/>
            <person name="McKenzie M."/>
            <person name="Knabel M."/>
            <person name="Harris A."/>
            <person name="Allan A.C."/>
            <person name="Gleave A."/>
            <person name="Chen A."/>
            <person name="Janssen B.J."/>
            <person name="Plunkett B."/>
            <person name="Ampomah-Dwamena C."/>
            <person name="Voogd C."/>
            <person name="Leif D."/>
            <person name="Lafferty D."/>
            <person name="Souleyre E.J.F."/>
            <person name="Varkonyi-Gasic E."/>
            <person name="Gambi F."/>
            <person name="Hanley J."/>
            <person name="Yao J.L."/>
            <person name="Cheung J."/>
            <person name="David K.M."/>
            <person name="Warren B."/>
            <person name="Marsh K."/>
            <person name="Snowden K.C."/>
            <person name="Lin-Wang K."/>
            <person name="Brian L."/>
            <person name="Martinez-Sanchez M."/>
            <person name="Wang M."/>
            <person name="Ileperuma N."/>
            <person name="Macnee N."/>
            <person name="Campin R."/>
            <person name="McAtee P."/>
            <person name="Drummond R.S.M."/>
            <person name="Espley R.V."/>
            <person name="Ireland H.S."/>
            <person name="Wu R."/>
            <person name="Atkinson R.G."/>
            <person name="Karunairetnam S."/>
            <person name="Bulley S."/>
            <person name="Chunkath S."/>
            <person name="Hanley Z."/>
            <person name="Storey R."/>
            <person name="Thrimawithana A.H."/>
            <person name="Thomson S."/>
            <person name="David C."/>
            <person name="Testolin R."/>
            <person name="Huang H."/>
            <person name="Hellens R.P."/>
            <person name="Schaffer R.J."/>
        </authorList>
    </citation>
    <scope>NUCLEOTIDE SEQUENCE [LARGE SCALE GENOMIC DNA]</scope>
    <source>
        <strain evidence="6">cv. Red5</strain>
    </source>
</reference>
<dbReference type="OMA" id="NACWNAL"/>
<name>A0A2R6QZR6_ACTCC</name>
<dbReference type="Gene3D" id="3.30.70.330">
    <property type="match status" value="1"/>
</dbReference>
<dbReference type="AlphaFoldDB" id="A0A2R6QZR6"/>
<keyword evidence="1" id="KW-0694">RNA-binding</keyword>
<dbReference type="InParanoid" id="A0A2R6QZR6"/>
<dbReference type="Pfam" id="PF00076">
    <property type="entry name" value="RRM_1"/>
    <property type="match status" value="1"/>
</dbReference>